<feature type="transmembrane region" description="Helical" evidence="7">
    <location>
        <begin position="402"/>
        <end position="419"/>
    </location>
</feature>
<evidence type="ECO:0000256" key="6">
    <source>
        <dbReference type="ARBA" id="ARBA00023136"/>
    </source>
</evidence>
<evidence type="ECO:0000256" key="1">
    <source>
        <dbReference type="ARBA" id="ARBA00004651"/>
    </source>
</evidence>
<dbReference type="InterPro" id="IPR008509">
    <property type="entry name" value="MOT2/MFSD5"/>
</dbReference>
<feature type="transmembrane region" description="Helical" evidence="7">
    <location>
        <begin position="431"/>
        <end position="451"/>
    </location>
</feature>
<feature type="transmembrane region" description="Helical" evidence="7">
    <location>
        <begin position="532"/>
        <end position="552"/>
    </location>
</feature>
<evidence type="ECO:0000256" key="2">
    <source>
        <dbReference type="ARBA" id="ARBA00022448"/>
    </source>
</evidence>
<keyword evidence="5 7" id="KW-1133">Transmembrane helix</keyword>
<keyword evidence="3" id="KW-1003">Cell membrane</keyword>
<dbReference type="PANTHER" id="PTHR23516">
    <property type="entry name" value="SAM (S-ADENOSYL METHIONINE) TRANSPORTER"/>
    <property type="match status" value="1"/>
</dbReference>
<reference evidence="8" key="1">
    <citation type="submission" date="2023-10" db="EMBL/GenBank/DDBJ databases">
        <authorList>
            <person name="Chen Y."/>
            <person name="Shah S."/>
            <person name="Dougan E. K."/>
            <person name="Thang M."/>
            <person name="Chan C."/>
        </authorList>
    </citation>
    <scope>NUCLEOTIDE SEQUENCE [LARGE SCALE GENOMIC DNA]</scope>
</reference>
<accession>A0ABN9QR09</accession>
<keyword evidence="6 7" id="KW-0472">Membrane</keyword>
<dbReference type="EMBL" id="CAUYUJ010004225">
    <property type="protein sequence ID" value="CAK0808672.1"/>
    <property type="molecule type" value="Genomic_DNA"/>
</dbReference>
<feature type="transmembrane region" description="Helical" evidence="7">
    <location>
        <begin position="472"/>
        <end position="492"/>
    </location>
</feature>
<evidence type="ECO:0000313" key="9">
    <source>
        <dbReference type="Proteomes" id="UP001189429"/>
    </source>
</evidence>
<name>A0ABN9QR09_9DINO</name>
<feature type="transmembrane region" description="Helical" evidence="7">
    <location>
        <begin position="602"/>
        <end position="625"/>
    </location>
</feature>
<evidence type="ECO:0000256" key="5">
    <source>
        <dbReference type="ARBA" id="ARBA00022989"/>
    </source>
</evidence>
<dbReference type="PANTHER" id="PTHR23516:SF1">
    <property type="entry name" value="MOLYBDATE-ANION TRANSPORTER"/>
    <property type="match status" value="1"/>
</dbReference>
<feature type="transmembrane region" description="Helical" evidence="7">
    <location>
        <begin position="564"/>
        <end position="582"/>
    </location>
</feature>
<keyword evidence="4 7" id="KW-0812">Transmembrane</keyword>
<evidence type="ECO:0000256" key="3">
    <source>
        <dbReference type="ARBA" id="ARBA00022475"/>
    </source>
</evidence>
<evidence type="ECO:0000256" key="7">
    <source>
        <dbReference type="SAM" id="Phobius"/>
    </source>
</evidence>
<dbReference type="Pfam" id="PF05631">
    <property type="entry name" value="MFS_5"/>
    <property type="match status" value="2"/>
</dbReference>
<feature type="transmembrane region" description="Helical" evidence="7">
    <location>
        <begin position="323"/>
        <end position="342"/>
    </location>
</feature>
<comment type="subcellular location">
    <subcellularLocation>
        <location evidence="1">Cell membrane</location>
        <topology evidence="1">Multi-pass membrane protein</topology>
    </subcellularLocation>
</comment>
<evidence type="ECO:0000256" key="4">
    <source>
        <dbReference type="ARBA" id="ARBA00022692"/>
    </source>
</evidence>
<keyword evidence="9" id="KW-1185">Reference proteome</keyword>
<protein>
    <submittedName>
        <fullName evidence="8">Uncharacterized protein</fullName>
    </submittedName>
</protein>
<keyword evidence="2" id="KW-0813">Transport</keyword>
<sequence>MEASARCHTWAQRASAWHAGRAAHQAQGARAACSPVAGAAGAASVASTAHFEAAAPRRAAGPRGPAQHAGWAADSAQGAGAACSRVAGAARGRAPRRTAAWAAAPLRAALAALPRASSAGRIARAPVYVGARVAAQPQAVRQAHVPAMRLLLQGQPPAEPNARCLCLERGCEFPLQLAVCGSNFVRGPGRAQAVELLLQAGARPSPRRSDAEGIAEGGVGCNLCAAAAARAAAAASSPAAAAAPGGALGACGGARVGAFGAPPASARRGAGLAGQVAAAAAAGQASYFSAAVLLTPITGRAAGGAVDAGAVELADAAWGVPEVYTAAFLTCLSLALLLALRVKPWDDGKEVRGGVDPAAAVAEEGLRTAFLPVWLLCVAGDWLQGPYVYALYEAYGLPREDIARLFVAGFGASFAFGTGDGEDGLPRTFGLMWFGSSVVAILAGPAGDLAVSVMPLTAVSAGSALHYGGLTAAFDLAIACLLLGLGLLTATWGENFGAGPGLGAPGGMKQTGGGSPLGAVAPAWRAVAASPALLALGVAIAGFEASVFTFVFNWTSRPPALGRVFATFMLAYMSGSLAFQLFGPAPPAPREEGQVDQGEETAGAVTAAAALPLRAALLLAPLALLPPALALNLLPAGSTEYVSCVLGGFVAFEFCAGLYSPAVSAVKGALVPEAMRSSIRAYRAPMNAAVVAVLLGDMTPARAGG</sequence>
<evidence type="ECO:0000313" key="8">
    <source>
        <dbReference type="EMBL" id="CAK0808672.1"/>
    </source>
</evidence>
<dbReference type="Proteomes" id="UP001189429">
    <property type="component" value="Unassembled WGS sequence"/>
</dbReference>
<comment type="caution">
    <text evidence="8">The sequence shown here is derived from an EMBL/GenBank/DDBJ whole genome shotgun (WGS) entry which is preliminary data.</text>
</comment>
<organism evidence="8 9">
    <name type="scientific">Prorocentrum cordatum</name>
    <dbReference type="NCBI Taxonomy" id="2364126"/>
    <lineage>
        <taxon>Eukaryota</taxon>
        <taxon>Sar</taxon>
        <taxon>Alveolata</taxon>
        <taxon>Dinophyceae</taxon>
        <taxon>Prorocentrales</taxon>
        <taxon>Prorocentraceae</taxon>
        <taxon>Prorocentrum</taxon>
    </lineage>
</organism>
<gene>
    <name evidence="8" type="ORF">PCOR1329_LOCUS14196</name>
</gene>
<proteinExistence type="predicted"/>